<feature type="compositionally biased region" description="Basic residues" evidence="1">
    <location>
        <begin position="59"/>
        <end position="72"/>
    </location>
</feature>
<keyword evidence="2" id="KW-0732">Signal</keyword>
<name>A0ABU3AFS9_9ACTN</name>
<feature type="signal peptide" evidence="2">
    <location>
        <begin position="1"/>
        <end position="22"/>
    </location>
</feature>
<accession>A0ABU3AFS9</accession>
<evidence type="ECO:0000256" key="1">
    <source>
        <dbReference type="SAM" id="MobiDB-lite"/>
    </source>
</evidence>
<evidence type="ECO:0000256" key="2">
    <source>
        <dbReference type="SAM" id="SignalP"/>
    </source>
</evidence>
<dbReference type="PROSITE" id="PS51257">
    <property type="entry name" value="PROKAR_LIPOPROTEIN"/>
    <property type="match status" value="1"/>
</dbReference>
<feature type="chain" id="PRO_5046235942" evidence="2">
    <location>
        <begin position="23"/>
        <end position="106"/>
    </location>
</feature>
<dbReference type="Proteomes" id="UP001180724">
    <property type="component" value="Unassembled WGS sequence"/>
</dbReference>
<keyword evidence="4" id="KW-1185">Reference proteome</keyword>
<evidence type="ECO:0000313" key="3">
    <source>
        <dbReference type="EMBL" id="MDT0609025.1"/>
    </source>
</evidence>
<sequence>MPRQLGLAAMTMLGACAGAVVEAPVAGTLFFFVPTGTADTWDAENTHAVPGGTRIPIPPRRRTTGPGPHRRMCPGDGGWHTDPAALRAAIEDAFGPRLGDAAEVGA</sequence>
<reference evidence="3" key="1">
    <citation type="submission" date="2024-05" db="EMBL/GenBank/DDBJ databases">
        <title>30 novel species of actinomycetes from the DSMZ collection.</title>
        <authorList>
            <person name="Nouioui I."/>
        </authorList>
    </citation>
    <scope>NUCLEOTIDE SEQUENCE</scope>
    <source>
        <strain evidence="3">DSM 40712</strain>
    </source>
</reference>
<proteinExistence type="predicted"/>
<dbReference type="EMBL" id="JAVRFH010000001">
    <property type="protein sequence ID" value="MDT0609025.1"/>
    <property type="molecule type" value="Genomic_DNA"/>
</dbReference>
<evidence type="ECO:0000313" key="4">
    <source>
        <dbReference type="Proteomes" id="UP001180724"/>
    </source>
</evidence>
<protein>
    <submittedName>
        <fullName evidence="3">Uncharacterized protein</fullName>
    </submittedName>
</protein>
<feature type="region of interest" description="Disordered" evidence="1">
    <location>
        <begin position="47"/>
        <end position="80"/>
    </location>
</feature>
<gene>
    <name evidence="3" type="ORF">RM812_02030</name>
</gene>
<comment type="caution">
    <text evidence="3">The sequence shown here is derived from an EMBL/GenBank/DDBJ whole genome shotgun (WGS) entry which is preliminary data.</text>
</comment>
<organism evidence="3 4">
    <name type="scientific">Streptomyces lancefieldiae</name>
    <dbReference type="NCBI Taxonomy" id="3075520"/>
    <lineage>
        <taxon>Bacteria</taxon>
        <taxon>Bacillati</taxon>
        <taxon>Actinomycetota</taxon>
        <taxon>Actinomycetes</taxon>
        <taxon>Kitasatosporales</taxon>
        <taxon>Streptomycetaceae</taxon>
        <taxon>Streptomyces</taxon>
    </lineage>
</organism>